<proteinExistence type="predicted"/>
<dbReference type="CDD" id="cd00038">
    <property type="entry name" value="CAP_ED"/>
    <property type="match status" value="1"/>
</dbReference>
<dbReference type="PRINTS" id="PR00103">
    <property type="entry name" value="CAMPKINASE"/>
</dbReference>
<reference evidence="2" key="1">
    <citation type="submission" date="2020-10" db="EMBL/GenBank/DDBJ databases">
        <title>Connecting structure to function with the recovery of over 1000 high-quality activated sludge metagenome-assembled genomes encoding full-length rRNA genes using long-read sequencing.</title>
        <authorList>
            <person name="Singleton C.M."/>
            <person name="Petriglieri F."/>
            <person name="Kristensen J.M."/>
            <person name="Kirkegaard R.H."/>
            <person name="Michaelsen T.Y."/>
            <person name="Andersen M.H."/>
            <person name="Karst S.M."/>
            <person name="Dueholm M.S."/>
            <person name="Nielsen P.H."/>
            <person name="Albertsen M."/>
        </authorList>
    </citation>
    <scope>NUCLEOTIDE SEQUENCE</scope>
    <source>
        <strain evidence="2">Hirt_18-Q3-R61-65_BATAC.395</strain>
    </source>
</reference>
<dbReference type="EMBL" id="JADJUC010000008">
    <property type="protein sequence ID" value="MBK8524254.1"/>
    <property type="molecule type" value="Genomic_DNA"/>
</dbReference>
<dbReference type="SMART" id="SM00100">
    <property type="entry name" value="cNMP"/>
    <property type="match status" value="1"/>
</dbReference>
<gene>
    <name evidence="2" type="ORF">IPL58_09075</name>
</gene>
<evidence type="ECO:0000313" key="2">
    <source>
        <dbReference type="EMBL" id="MBK8524254.1"/>
    </source>
</evidence>
<dbReference type="Proteomes" id="UP000886689">
    <property type="component" value="Unassembled WGS sequence"/>
</dbReference>
<dbReference type="InterPro" id="IPR014710">
    <property type="entry name" value="RmlC-like_jellyroll"/>
</dbReference>
<dbReference type="PANTHER" id="PTHR24567">
    <property type="entry name" value="CRP FAMILY TRANSCRIPTIONAL REGULATORY PROTEIN"/>
    <property type="match status" value="1"/>
</dbReference>
<protein>
    <submittedName>
        <fullName evidence="2">Cyclic nucleotide-binding domain-containing protein</fullName>
    </submittedName>
</protein>
<dbReference type="Gene3D" id="2.60.120.10">
    <property type="entry name" value="Jelly Rolls"/>
    <property type="match status" value="1"/>
</dbReference>
<dbReference type="InterPro" id="IPR018490">
    <property type="entry name" value="cNMP-bd_dom_sf"/>
</dbReference>
<dbReference type="PROSITE" id="PS50042">
    <property type="entry name" value="CNMP_BINDING_3"/>
    <property type="match status" value="1"/>
</dbReference>
<dbReference type="PANTHER" id="PTHR24567:SF74">
    <property type="entry name" value="HTH-TYPE TRANSCRIPTIONAL REGULATOR ARCR"/>
    <property type="match status" value="1"/>
</dbReference>
<comment type="caution">
    <text evidence="2">The sequence shown here is derived from an EMBL/GenBank/DDBJ whole genome shotgun (WGS) entry which is preliminary data.</text>
</comment>
<dbReference type="AlphaFoldDB" id="A0A9D7K0N2"/>
<dbReference type="InterPro" id="IPR000595">
    <property type="entry name" value="cNMP-bd_dom"/>
</dbReference>
<feature type="domain" description="Cyclic nucleotide-binding" evidence="1">
    <location>
        <begin position="56"/>
        <end position="174"/>
    </location>
</feature>
<dbReference type="PROSITE" id="PS00889">
    <property type="entry name" value="CNMP_BINDING_2"/>
    <property type="match status" value="1"/>
</dbReference>
<evidence type="ECO:0000313" key="3">
    <source>
        <dbReference type="Proteomes" id="UP000886689"/>
    </source>
</evidence>
<dbReference type="InterPro" id="IPR018488">
    <property type="entry name" value="cNMP-bd_CS"/>
</dbReference>
<sequence>MPNVAIWHPPLGLRWRRHGVCLRIGRHPRTAENLVFRLFSASKPSSLAQQLAAVGLFSTLSLRELKIVSALIHERQALAGEIVFDEGEEGQAIYIVFSGEIMICHQGKTESPIAMAGPGRIFGELALIDGGPRSAQARASTDCELGVMFRGDFDNLMESHATIAAKISFQLARHYAGIIRHLASGPAK</sequence>
<evidence type="ECO:0000259" key="1">
    <source>
        <dbReference type="PROSITE" id="PS50042"/>
    </source>
</evidence>
<dbReference type="GO" id="GO:0005829">
    <property type="term" value="C:cytosol"/>
    <property type="evidence" value="ECO:0007669"/>
    <property type="project" value="TreeGrafter"/>
</dbReference>
<dbReference type="SUPFAM" id="SSF51206">
    <property type="entry name" value="cAMP-binding domain-like"/>
    <property type="match status" value="1"/>
</dbReference>
<accession>A0A9D7K0N2</accession>
<dbReference type="Pfam" id="PF00027">
    <property type="entry name" value="cNMP_binding"/>
    <property type="match status" value="1"/>
</dbReference>
<dbReference type="InterPro" id="IPR050397">
    <property type="entry name" value="Env_Response_Regulators"/>
</dbReference>
<name>A0A9D7K0N2_9PROT</name>
<dbReference type="GO" id="GO:0003700">
    <property type="term" value="F:DNA-binding transcription factor activity"/>
    <property type="evidence" value="ECO:0007669"/>
    <property type="project" value="TreeGrafter"/>
</dbReference>
<organism evidence="2 3">
    <name type="scientific">Candidatus Proximibacter danicus</name>
    <dbReference type="NCBI Taxonomy" id="2954365"/>
    <lineage>
        <taxon>Bacteria</taxon>
        <taxon>Pseudomonadati</taxon>
        <taxon>Pseudomonadota</taxon>
        <taxon>Betaproteobacteria</taxon>
        <taxon>Candidatus Proximibacter</taxon>
    </lineage>
</organism>